<evidence type="ECO:0000313" key="3">
    <source>
        <dbReference type="Proteomes" id="UP000824002"/>
    </source>
</evidence>
<protein>
    <submittedName>
        <fullName evidence="2">ATP-binding protein</fullName>
    </submittedName>
</protein>
<organism evidence="2 3">
    <name type="scientific">Candidatus Merdivicinus excrementipullorum</name>
    <dbReference type="NCBI Taxonomy" id="2840867"/>
    <lineage>
        <taxon>Bacteria</taxon>
        <taxon>Bacillati</taxon>
        <taxon>Bacillota</taxon>
        <taxon>Clostridia</taxon>
        <taxon>Eubacteriales</taxon>
        <taxon>Oscillospiraceae</taxon>
        <taxon>Oscillospiraceae incertae sedis</taxon>
        <taxon>Candidatus Merdivicinus</taxon>
    </lineage>
</organism>
<dbReference type="GO" id="GO:0005524">
    <property type="term" value="F:ATP binding"/>
    <property type="evidence" value="ECO:0007669"/>
    <property type="project" value="UniProtKB-KW"/>
</dbReference>
<reference evidence="2" key="1">
    <citation type="submission" date="2020-10" db="EMBL/GenBank/DDBJ databases">
        <authorList>
            <person name="Gilroy R."/>
        </authorList>
    </citation>
    <scope>NUCLEOTIDE SEQUENCE</scope>
    <source>
        <strain evidence="2">CHK199-13235</strain>
    </source>
</reference>
<dbReference type="GO" id="GO:0006260">
    <property type="term" value="P:DNA replication"/>
    <property type="evidence" value="ECO:0007669"/>
    <property type="project" value="TreeGrafter"/>
</dbReference>
<dbReference type="PANTHER" id="PTHR30050:SF4">
    <property type="entry name" value="ATP-BINDING PROTEIN RV3427C IN INSERTION SEQUENCE-RELATED"/>
    <property type="match status" value="1"/>
</dbReference>
<evidence type="ECO:0000259" key="1">
    <source>
        <dbReference type="SMART" id="SM00382"/>
    </source>
</evidence>
<name>A0A9D1FMG4_9FIRM</name>
<accession>A0A9D1FMG4</accession>
<dbReference type="Gene3D" id="3.40.50.300">
    <property type="entry name" value="P-loop containing nucleotide triphosphate hydrolases"/>
    <property type="match status" value="1"/>
</dbReference>
<keyword evidence="2" id="KW-0547">Nucleotide-binding</keyword>
<evidence type="ECO:0000313" key="2">
    <source>
        <dbReference type="EMBL" id="HIS75910.1"/>
    </source>
</evidence>
<dbReference type="Proteomes" id="UP000824002">
    <property type="component" value="Unassembled WGS sequence"/>
</dbReference>
<keyword evidence="2" id="KW-0067">ATP-binding</keyword>
<dbReference type="PANTHER" id="PTHR30050">
    <property type="entry name" value="CHROMOSOMAL REPLICATION INITIATOR PROTEIN DNAA"/>
    <property type="match status" value="1"/>
</dbReference>
<dbReference type="InterPro" id="IPR027417">
    <property type="entry name" value="P-loop_NTPase"/>
</dbReference>
<dbReference type="CDD" id="cd00009">
    <property type="entry name" value="AAA"/>
    <property type="match status" value="1"/>
</dbReference>
<feature type="domain" description="AAA+ ATPase" evidence="1">
    <location>
        <begin position="183"/>
        <end position="313"/>
    </location>
</feature>
<dbReference type="SUPFAM" id="SSF52540">
    <property type="entry name" value="P-loop containing nucleoside triphosphate hydrolases"/>
    <property type="match status" value="1"/>
</dbReference>
<dbReference type="InterPro" id="IPR003593">
    <property type="entry name" value="AAA+_ATPase"/>
</dbReference>
<reference evidence="2" key="2">
    <citation type="journal article" date="2021" name="PeerJ">
        <title>Extensive microbial diversity within the chicken gut microbiome revealed by metagenomics and culture.</title>
        <authorList>
            <person name="Gilroy R."/>
            <person name="Ravi A."/>
            <person name="Getino M."/>
            <person name="Pursley I."/>
            <person name="Horton D.L."/>
            <person name="Alikhan N.F."/>
            <person name="Baker D."/>
            <person name="Gharbi K."/>
            <person name="Hall N."/>
            <person name="Watson M."/>
            <person name="Adriaenssens E.M."/>
            <person name="Foster-Nyarko E."/>
            <person name="Jarju S."/>
            <person name="Secka A."/>
            <person name="Antonio M."/>
            <person name="Oren A."/>
            <person name="Chaudhuri R.R."/>
            <person name="La Ragione R."/>
            <person name="Hildebrand F."/>
            <person name="Pallen M.J."/>
        </authorList>
    </citation>
    <scope>NUCLEOTIDE SEQUENCE</scope>
    <source>
        <strain evidence="2">CHK199-13235</strain>
    </source>
</reference>
<comment type="caution">
    <text evidence="2">The sequence shown here is derived from an EMBL/GenBank/DDBJ whole genome shotgun (WGS) entry which is preliminary data.</text>
</comment>
<dbReference type="EMBL" id="DVJP01000029">
    <property type="protein sequence ID" value="HIS75910.1"/>
    <property type="molecule type" value="Genomic_DNA"/>
</dbReference>
<sequence length="324" mass="37017">MTNASAAEAARKELENRRSKARVIQGQRVEEIARKVPQVIDVRKELSLTAVRLSKMILEHKTDIAQGIEELKRQNLALQQMEKELLRQNGYPEDYLELHYTCPYCQDTGFAGGEVCACFKQLEKQFRLRELNAGSNMELCDFSTFDLRYYPAEVDPALRTSPREQMGKVLDFCKHYAASFTTESRGLFFSGPTGLGKTHLSLAIAREVIGKGYGAAYGSAQNFLMAIEEERFGRERSRQTLDQLLEADLLVLDDLGTEFTSAFTLSTVYNLLNTRKKPTIISSNLTVKELQEKYSQRVVSRLFSQFTYLRFVGKDIRQLRSRNF</sequence>
<dbReference type="NCBIfam" id="NF005304">
    <property type="entry name" value="PRK06835.1"/>
    <property type="match status" value="1"/>
</dbReference>
<dbReference type="SMART" id="SM00382">
    <property type="entry name" value="AAA"/>
    <property type="match status" value="1"/>
</dbReference>
<dbReference type="Pfam" id="PF01695">
    <property type="entry name" value="IstB_IS21"/>
    <property type="match status" value="1"/>
</dbReference>
<proteinExistence type="predicted"/>
<gene>
    <name evidence="2" type="ORF">IAB51_03770</name>
</gene>
<dbReference type="AlphaFoldDB" id="A0A9D1FMG4"/>
<dbReference type="InterPro" id="IPR002611">
    <property type="entry name" value="IstB_ATP-bd"/>
</dbReference>